<keyword evidence="1" id="KW-1133">Transmembrane helix</keyword>
<name>A0A383AQ25_9ZZZZ</name>
<feature type="transmembrane region" description="Helical" evidence="1">
    <location>
        <begin position="36"/>
        <end position="58"/>
    </location>
</feature>
<evidence type="ECO:0000313" key="2">
    <source>
        <dbReference type="EMBL" id="SVE10016.1"/>
    </source>
</evidence>
<keyword evidence="1" id="KW-0472">Membrane</keyword>
<organism evidence="2">
    <name type="scientific">marine metagenome</name>
    <dbReference type="NCBI Taxonomy" id="408172"/>
    <lineage>
        <taxon>unclassified sequences</taxon>
        <taxon>metagenomes</taxon>
        <taxon>ecological metagenomes</taxon>
    </lineage>
</organism>
<proteinExistence type="predicted"/>
<protein>
    <submittedName>
        <fullName evidence="2">Uncharacterized protein</fullName>
    </submittedName>
</protein>
<sequence>MKLNLSARLWSWTGRILPLTALLLVILLVTVDAREWLDYLLIAIATTFGTIAFFWWWWV</sequence>
<keyword evidence="1" id="KW-0812">Transmembrane</keyword>
<evidence type="ECO:0000256" key="1">
    <source>
        <dbReference type="SAM" id="Phobius"/>
    </source>
</evidence>
<feature type="non-terminal residue" evidence="2">
    <location>
        <position position="59"/>
    </location>
</feature>
<reference evidence="2" key="1">
    <citation type="submission" date="2018-05" db="EMBL/GenBank/DDBJ databases">
        <authorList>
            <person name="Lanie J.A."/>
            <person name="Ng W.-L."/>
            <person name="Kazmierczak K.M."/>
            <person name="Andrzejewski T.M."/>
            <person name="Davidsen T.M."/>
            <person name="Wayne K.J."/>
            <person name="Tettelin H."/>
            <person name="Glass J.I."/>
            <person name="Rusch D."/>
            <person name="Podicherti R."/>
            <person name="Tsui H.-C.T."/>
            <person name="Winkler M.E."/>
        </authorList>
    </citation>
    <scope>NUCLEOTIDE SEQUENCE</scope>
</reference>
<accession>A0A383AQ25</accession>
<gene>
    <name evidence="2" type="ORF">METZ01_LOCUS462870</name>
</gene>
<dbReference type="EMBL" id="UINC01194098">
    <property type="protein sequence ID" value="SVE10016.1"/>
    <property type="molecule type" value="Genomic_DNA"/>
</dbReference>
<feature type="transmembrane region" description="Helical" evidence="1">
    <location>
        <begin position="12"/>
        <end position="29"/>
    </location>
</feature>
<dbReference type="AlphaFoldDB" id="A0A383AQ25"/>